<comment type="caution">
    <text evidence="1">The sequence shown here is derived from an EMBL/GenBank/DDBJ whole genome shotgun (WGS) entry which is preliminary data.</text>
</comment>
<dbReference type="SUPFAM" id="SSF54909">
    <property type="entry name" value="Dimeric alpha+beta barrel"/>
    <property type="match status" value="1"/>
</dbReference>
<keyword evidence="2" id="KW-1185">Reference proteome</keyword>
<dbReference type="Gene3D" id="3.30.70.100">
    <property type="match status" value="1"/>
</dbReference>
<name>A0A4R7J8D3_9ACTN</name>
<dbReference type="OrthoDB" id="9792392at2"/>
<dbReference type="EMBL" id="SOAW01000001">
    <property type="protein sequence ID" value="TDT33534.1"/>
    <property type="molecule type" value="Genomic_DNA"/>
</dbReference>
<gene>
    <name evidence="1" type="ORF">CLV29_1155</name>
</gene>
<dbReference type="AlphaFoldDB" id="A0A4R7J8D3"/>
<dbReference type="InterPro" id="IPR009874">
    <property type="entry name" value="DUF1428"/>
</dbReference>
<organism evidence="1 2">
    <name type="scientific">Naumannella halotolerans</name>
    <dbReference type="NCBI Taxonomy" id="993414"/>
    <lineage>
        <taxon>Bacteria</taxon>
        <taxon>Bacillati</taxon>
        <taxon>Actinomycetota</taxon>
        <taxon>Actinomycetes</taxon>
        <taxon>Propionibacteriales</taxon>
        <taxon>Propionibacteriaceae</taxon>
        <taxon>Naumannella</taxon>
    </lineage>
</organism>
<accession>A0A4R7J8D3</accession>
<dbReference type="RefSeq" id="WP_133754032.1">
    <property type="nucleotide sequence ID" value="NZ_SOAW01000001.1"/>
</dbReference>
<dbReference type="Pfam" id="PF07237">
    <property type="entry name" value="DUF1428"/>
    <property type="match status" value="1"/>
</dbReference>
<evidence type="ECO:0000313" key="1">
    <source>
        <dbReference type="EMBL" id="TDT33534.1"/>
    </source>
</evidence>
<protein>
    <submittedName>
        <fullName evidence="1">Uncharacterized protein YbaA (DUF1428 family)</fullName>
    </submittedName>
</protein>
<proteinExistence type="predicted"/>
<dbReference type="InterPro" id="IPR011008">
    <property type="entry name" value="Dimeric_a/b-barrel"/>
</dbReference>
<sequence>MTFADVTIVPVPADHRDAYVEFSQRMADVYLDHGAISVTDYWQVDDSTEQQEFHAASVTYGANELRGIARAVNARSSECLVVSVIEWPSQEERDRGTAAATRDPRIQETLTEEPVFDGRRLMGNSFEVALIRRRHD</sequence>
<evidence type="ECO:0000313" key="2">
    <source>
        <dbReference type="Proteomes" id="UP000295371"/>
    </source>
</evidence>
<reference evidence="1 2" key="1">
    <citation type="submission" date="2019-03" db="EMBL/GenBank/DDBJ databases">
        <title>Genomic Encyclopedia of Archaeal and Bacterial Type Strains, Phase II (KMG-II): from individual species to whole genera.</title>
        <authorList>
            <person name="Goeker M."/>
        </authorList>
    </citation>
    <scope>NUCLEOTIDE SEQUENCE [LARGE SCALE GENOMIC DNA]</scope>
    <source>
        <strain evidence="1 2">DSM 24323</strain>
    </source>
</reference>
<dbReference type="Proteomes" id="UP000295371">
    <property type="component" value="Unassembled WGS sequence"/>
</dbReference>